<sequence>MDQHPSLTEIIATLSKILTTPTLLTAQPKSISESKSRPPILPRDIPNFNPLKLELTSLALNFEDRDSDTLAALSRHLTTDILPHLNLASLSPNYYGFVTGGATPAALLGDFLTSIYDQNVQVHLPRETIATTLEVATLNLLVQLFRLPEAEWLIGGSGPGGGTFTTGATASNVLGLALGREYALRKALERKSKMNGTALSCGEWGIAEMMMKAGVRKIQILSTLPHSGTAKAASLVGIGRRNIISISADHDPLQIDLGRLEQEARKEHVLSILAISTGEVNTGRFATNSSALMSRLRSICDELGIWIHVDGAFGLFGRIFSPDDLEYREIVQGVQGLELADSITGDCHKLLNVPYDSGVFFTRHKGLSEDVFRNGNAAYLTGAMGDGDVIQSPLHIGIENSRRFRALPVYSTLRAYGRDGYLDMLRRQVRLARRVSKWLLKDDRFEVLPGGADTDEVLAKTFIVVLFRVRDEEVSKDFVKNVNATGRIYISGTVWDGKPAARIAVSNWQVDVERDGGLIEDVLNQITGGRS</sequence>
<dbReference type="GO" id="GO:0006520">
    <property type="term" value="P:amino acid metabolic process"/>
    <property type="evidence" value="ECO:0007669"/>
    <property type="project" value="InterPro"/>
</dbReference>
<dbReference type="GO" id="GO:0016831">
    <property type="term" value="F:carboxy-lyase activity"/>
    <property type="evidence" value="ECO:0007669"/>
    <property type="project" value="InterPro"/>
</dbReference>
<organism evidence="7 8">
    <name type="scientific">Rhinocladiella mackenziei CBS 650.93</name>
    <dbReference type="NCBI Taxonomy" id="1442369"/>
    <lineage>
        <taxon>Eukaryota</taxon>
        <taxon>Fungi</taxon>
        <taxon>Dikarya</taxon>
        <taxon>Ascomycota</taxon>
        <taxon>Pezizomycotina</taxon>
        <taxon>Eurotiomycetes</taxon>
        <taxon>Chaetothyriomycetidae</taxon>
        <taxon>Chaetothyriales</taxon>
        <taxon>Herpotrichiellaceae</taxon>
        <taxon>Rhinocladiella</taxon>
    </lineage>
</organism>
<evidence type="ECO:0000256" key="1">
    <source>
        <dbReference type="ARBA" id="ARBA00001933"/>
    </source>
</evidence>
<dbReference type="InterPro" id="IPR015422">
    <property type="entry name" value="PyrdxlP-dep_Trfase_small"/>
</dbReference>
<evidence type="ECO:0000256" key="4">
    <source>
        <dbReference type="ARBA" id="ARBA00023239"/>
    </source>
</evidence>
<dbReference type="PANTHER" id="PTHR11999">
    <property type="entry name" value="GROUP II PYRIDOXAL-5-PHOSPHATE DECARBOXYLASE"/>
    <property type="match status" value="1"/>
</dbReference>
<dbReference type="Gene3D" id="3.90.1150.10">
    <property type="entry name" value="Aspartate Aminotransferase, domain 1"/>
    <property type="match status" value="1"/>
</dbReference>
<dbReference type="STRING" id="1442369.A0A0D2IJV6"/>
<protein>
    <recommendedName>
        <fullName evidence="9">Tyrosine decarboxylase</fullName>
    </recommendedName>
</protein>
<dbReference type="Gene3D" id="3.40.640.10">
    <property type="entry name" value="Type I PLP-dependent aspartate aminotransferase-like (Major domain)"/>
    <property type="match status" value="1"/>
</dbReference>
<dbReference type="GO" id="GO:0019752">
    <property type="term" value="P:carboxylic acid metabolic process"/>
    <property type="evidence" value="ECO:0007669"/>
    <property type="project" value="InterPro"/>
</dbReference>
<proteinExistence type="inferred from homology"/>
<dbReference type="InterPro" id="IPR015424">
    <property type="entry name" value="PyrdxlP-dep_Trfase"/>
</dbReference>
<dbReference type="Pfam" id="PF00282">
    <property type="entry name" value="Pyridoxal_deC"/>
    <property type="match status" value="1"/>
</dbReference>
<accession>A0A0D2IJV6</accession>
<dbReference type="InterPro" id="IPR010977">
    <property type="entry name" value="Aromatic_deC"/>
</dbReference>
<comment type="similarity">
    <text evidence="2 6">Belongs to the group II decarboxylase family.</text>
</comment>
<dbReference type="AlphaFoldDB" id="A0A0D2IJV6"/>
<dbReference type="PANTHER" id="PTHR11999:SF165">
    <property type="entry name" value="DECARBOXYLASE, PUTATIVE (AFU_ORTHOLOGUE AFUA_2G04980)-RELATED"/>
    <property type="match status" value="1"/>
</dbReference>
<evidence type="ECO:0000313" key="8">
    <source>
        <dbReference type="Proteomes" id="UP000053617"/>
    </source>
</evidence>
<evidence type="ECO:0000256" key="3">
    <source>
        <dbReference type="ARBA" id="ARBA00022898"/>
    </source>
</evidence>
<dbReference type="GeneID" id="25292024"/>
<comment type="cofactor">
    <cofactor evidence="1 5 6">
        <name>pyridoxal 5'-phosphate</name>
        <dbReference type="ChEBI" id="CHEBI:597326"/>
    </cofactor>
</comment>
<name>A0A0D2IJV6_9EURO</name>
<evidence type="ECO:0000256" key="2">
    <source>
        <dbReference type="ARBA" id="ARBA00009533"/>
    </source>
</evidence>
<reference evidence="7 8" key="1">
    <citation type="submission" date="2015-01" db="EMBL/GenBank/DDBJ databases">
        <title>The Genome Sequence of Rhinocladiella mackenzie CBS 650.93.</title>
        <authorList>
            <consortium name="The Broad Institute Genomics Platform"/>
            <person name="Cuomo C."/>
            <person name="de Hoog S."/>
            <person name="Gorbushina A."/>
            <person name="Stielow B."/>
            <person name="Teixiera M."/>
            <person name="Abouelleil A."/>
            <person name="Chapman S.B."/>
            <person name="Priest M."/>
            <person name="Young S.K."/>
            <person name="Wortman J."/>
            <person name="Nusbaum C."/>
            <person name="Birren B."/>
        </authorList>
    </citation>
    <scope>NUCLEOTIDE SEQUENCE [LARGE SCALE GENOMIC DNA]</scope>
    <source>
        <strain evidence="7 8">CBS 650.93</strain>
    </source>
</reference>
<dbReference type="InterPro" id="IPR015421">
    <property type="entry name" value="PyrdxlP-dep_Trfase_major"/>
</dbReference>
<dbReference type="VEuPathDB" id="FungiDB:Z518_03953"/>
<dbReference type="GO" id="GO:0005737">
    <property type="term" value="C:cytoplasm"/>
    <property type="evidence" value="ECO:0007669"/>
    <property type="project" value="TreeGrafter"/>
</dbReference>
<dbReference type="EMBL" id="KN847477">
    <property type="protein sequence ID" value="KIX05979.1"/>
    <property type="molecule type" value="Genomic_DNA"/>
</dbReference>
<dbReference type="OrthoDB" id="2161780at2759"/>
<dbReference type="Proteomes" id="UP000053617">
    <property type="component" value="Unassembled WGS sequence"/>
</dbReference>
<evidence type="ECO:0000313" key="7">
    <source>
        <dbReference type="EMBL" id="KIX05979.1"/>
    </source>
</evidence>
<evidence type="ECO:0000256" key="5">
    <source>
        <dbReference type="PIRSR" id="PIRSR602129-50"/>
    </source>
</evidence>
<dbReference type="RefSeq" id="XP_013273115.1">
    <property type="nucleotide sequence ID" value="XM_013417661.1"/>
</dbReference>
<dbReference type="SUPFAM" id="SSF53383">
    <property type="entry name" value="PLP-dependent transferases"/>
    <property type="match status" value="1"/>
</dbReference>
<dbReference type="PRINTS" id="PR00800">
    <property type="entry name" value="YHDCRBOXLASE"/>
</dbReference>
<keyword evidence="4 6" id="KW-0456">Lyase</keyword>
<keyword evidence="8" id="KW-1185">Reference proteome</keyword>
<dbReference type="InterPro" id="IPR002129">
    <property type="entry name" value="PyrdxlP-dep_de-COase"/>
</dbReference>
<evidence type="ECO:0008006" key="9">
    <source>
        <dbReference type="Google" id="ProtNLM"/>
    </source>
</evidence>
<dbReference type="GO" id="GO:0030170">
    <property type="term" value="F:pyridoxal phosphate binding"/>
    <property type="evidence" value="ECO:0007669"/>
    <property type="project" value="InterPro"/>
</dbReference>
<gene>
    <name evidence="7" type="ORF">Z518_03953</name>
</gene>
<feature type="modified residue" description="N6-(pyridoxal phosphate)lysine" evidence="5">
    <location>
        <position position="349"/>
    </location>
</feature>
<dbReference type="HOGENOM" id="CLU_011856_6_2_1"/>
<keyword evidence="3 5" id="KW-0663">Pyridoxal phosphate</keyword>
<evidence type="ECO:0000256" key="6">
    <source>
        <dbReference type="RuleBase" id="RU000382"/>
    </source>
</evidence>